<sequence length="194" mass="20911">MNVVVGVLALQGAFAAHAECLQSVGVTTCEVRTPNDLEKVDALMMPGGESSTMSQLLESSRLFPAISARIADDMSVFGTCAGMILLSTHILDGREDQKSFSAIDISVRRNAFGRQVESFERELDTPIGQFLGVFIRAPRIESIGPGVEVLSSLDGEPVLVRQGNILAASFHPELTGDARLHEYFVSTISTTRKV</sequence>
<dbReference type="SUPFAM" id="SSF52317">
    <property type="entry name" value="Class I glutamine amidotransferase-like"/>
    <property type="match status" value="1"/>
</dbReference>
<organism evidence="7">
    <name type="scientific">freshwater metagenome</name>
    <dbReference type="NCBI Taxonomy" id="449393"/>
    <lineage>
        <taxon>unclassified sequences</taxon>
        <taxon>metagenomes</taxon>
        <taxon>ecological metagenomes</taxon>
    </lineage>
</organism>
<keyword evidence="4" id="KW-0456">Lyase</keyword>
<evidence type="ECO:0000256" key="4">
    <source>
        <dbReference type="ARBA" id="ARBA00023239"/>
    </source>
</evidence>
<dbReference type="Pfam" id="PF01174">
    <property type="entry name" value="SNO"/>
    <property type="match status" value="1"/>
</dbReference>
<dbReference type="InterPro" id="IPR029062">
    <property type="entry name" value="Class_I_gatase-like"/>
</dbReference>
<dbReference type="GO" id="GO:0005829">
    <property type="term" value="C:cytosol"/>
    <property type="evidence" value="ECO:0007669"/>
    <property type="project" value="TreeGrafter"/>
</dbReference>
<evidence type="ECO:0000256" key="2">
    <source>
        <dbReference type="ARBA" id="ARBA00022898"/>
    </source>
</evidence>
<dbReference type="EMBL" id="CAEZUZ010000090">
    <property type="protein sequence ID" value="CAB4617373.1"/>
    <property type="molecule type" value="Genomic_DNA"/>
</dbReference>
<proteinExistence type="inferred from homology"/>
<dbReference type="InterPro" id="IPR002161">
    <property type="entry name" value="PdxT/SNO"/>
</dbReference>
<protein>
    <submittedName>
        <fullName evidence="7">Unannotated protein</fullName>
    </submittedName>
</protein>
<evidence type="ECO:0000256" key="1">
    <source>
        <dbReference type="ARBA" id="ARBA00022801"/>
    </source>
</evidence>
<dbReference type="CDD" id="cd01749">
    <property type="entry name" value="GATase1_PB"/>
    <property type="match status" value="1"/>
</dbReference>
<accession>A0A6J6HXQ9</accession>
<gene>
    <name evidence="6" type="ORF">UFOPK1808_01247</name>
    <name evidence="7" type="ORF">UFOPK1889_00651</name>
</gene>
<dbReference type="EMBL" id="CAEZUL010000177">
    <property type="protein sequence ID" value="CAB4609042.1"/>
    <property type="molecule type" value="Genomic_DNA"/>
</dbReference>
<evidence type="ECO:0000256" key="3">
    <source>
        <dbReference type="ARBA" id="ARBA00022962"/>
    </source>
</evidence>
<keyword evidence="2" id="KW-0663">Pyridoxal phosphate</keyword>
<dbReference type="GO" id="GO:0016829">
    <property type="term" value="F:lyase activity"/>
    <property type="evidence" value="ECO:0007669"/>
    <property type="project" value="UniProtKB-KW"/>
</dbReference>
<name>A0A6J6HXQ9_9ZZZZ</name>
<dbReference type="GO" id="GO:0008614">
    <property type="term" value="P:pyridoxine metabolic process"/>
    <property type="evidence" value="ECO:0007669"/>
    <property type="project" value="TreeGrafter"/>
</dbReference>
<dbReference type="PANTHER" id="PTHR31559:SF0">
    <property type="entry name" value="PYRIDOXAL 5'-PHOSPHATE SYNTHASE SUBUNIT SNO1-RELATED"/>
    <property type="match status" value="1"/>
</dbReference>
<dbReference type="FunFam" id="3.40.50.880:FF:000010">
    <property type="entry name" value="uncharacterized protein LOC100176842 isoform X2"/>
    <property type="match status" value="1"/>
</dbReference>
<dbReference type="Gene3D" id="3.40.50.880">
    <property type="match status" value="1"/>
</dbReference>
<dbReference type="HAMAP" id="MF_01615">
    <property type="entry name" value="PdxT"/>
    <property type="match status" value="1"/>
</dbReference>
<keyword evidence="1" id="KW-0378">Hydrolase</keyword>
<dbReference type="NCBIfam" id="TIGR03800">
    <property type="entry name" value="PLP_synth_Pdx2"/>
    <property type="match status" value="1"/>
</dbReference>
<evidence type="ECO:0000313" key="7">
    <source>
        <dbReference type="EMBL" id="CAB4617373.1"/>
    </source>
</evidence>
<keyword evidence="3" id="KW-0315">Glutamine amidotransferase</keyword>
<dbReference type="PANTHER" id="PTHR31559">
    <property type="entry name" value="PYRIDOXAL 5'-PHOSPHATE SYNTHASE SUBUNIT SNO"/>
    <property type="match status" value="1"/>
</dbReference>
<dbReference type="GO" id="GO:0004359">
    <property type="term" value="F:glutaminase activity"/>
    <property type="evidence" value="ECO:0007669"/>
    <property type="project" value="UniProtKB-EC"/>
</dbReference>
<dbReference type="GO" id="GO:1903600">
    <property type="term" value="C:glutaminase complex"/>
    <property type="evidence" value="ECO:0007669"/>
    <property type="project" value="TreeGrafter"/>
</dbReference>
<dbReference type="GO" id="GO:0042823">
    <property type="term" value="P:pyridoxal phosphate biosynthetic process"/>
    <property type="evidence" value="ECO:0007669"/>
    <property type="project" value="InterPro"/>
</dbReference>
<reference evidence="7" key="1">
    <citation type="submission" date="2020-05" db="EMBL/GenBank/DDBJ databases">
        <authorList>
            <person name="Chiriac C."/>
            <person name="Salcher M."/>
            <person name="Ghai R."/>
            <person name="Kavagutti S V."/>
        </authorList>
    </citation>
    <scope>NUCLEOTIDE SEQUENCE</scope>
</reference>
<dbReference type="AlphaFoldDB" id="A0A6J6HXQ9"/>
<comment type="catalytic activity">
    <reaction evidence="5">
        <text>L-glutamine + H2O = L-glutamate + NH4(+)</text>
        <dbReference type="Rhea" id="RHEA:15889"/>
        <dbReference type="ChEBI" id="CHEBI:15377"/>
        <dbReference type="ChEBI" id="CHEBI:28938"/>
        <dbReference type="ChEBI" id="CHEBI:29985"/>
        <dbReference type="ChEBI" id="CHEBI:58359"/>
        <dbReference type="EC" id="3.5.1.2"/>
    </reaction>
</comment>
<dbReference type="PROSITE" id="PS51273">
    <property type="entry name" value="GATASE_TYPE_1"/>
    <property type="match status" value="1"/>
</dbReference>
<dbReference type="PIRSF" id="PIRSF005639">
    <property type="entry name" value="Glut_amidoT_SNO"/>
    <property type="match status" value="1"/>
</dbReference>
<evidence type="ECO:0000313" key="6">
    <source>
        <dbReference type="EMBL" id="CAB4609042.1"/>
    </source>
</evidence>
<dbReference type="PROSITE" id="PS51130">
    <property type="entry name" value="PDXT_SNO_2"/>
    <property type="match status" value="1"/>
</dbReference>
<evidence type="ECO:0000256" key="5">
    <source>
        <dbReference type="ARBA" id="ARBA00049534"/>
    </source>
</evidence>